<evidence type="ECO:0000313" key="3">
    <source>
        <dbReference type="Proteomes" id="UP000694560"/>
    </source>
</evidence>
<proteinExistence type="predicted"/>
<reference evidence="2" key="2">
    <citation type="submission" date="2025-09" db="UniProtKB">
        <authorList>
            <consortium name="Ensembl"/>
        </authorList>
    </citation>
    <scope>IDENTIFICATION</scope>
</reference>
<organism evidence="2 3">
    <name type="scientific">Malurus cyaneus samueli</name>
    <dbReference type="NCBI Taxonomy" id="2593467"/>
    <lineage>
        <taxon>Eukaryota</taxon>
        <taxon>Metazoa</taxon>
        <taxon>Chordata</taxon>
        <taxon>Craniata</taxon>
        <taxon>Vertebrata</taxon>
        <taxon>Euteleostomi</taxon>
        <taxon>Archelosauria</taxon>
        <taxon>Archosauria</taxon>
        <taxon>Dinosauria</taxon>
        <taxon>Saurischia</taxon>
        <taxon>Theropoda</taxon>
        <taxon>Coelurosauria</taxon>
        <taxon>Aves</taxon>
        <taxon>Neognathae</taxon>
        <taxon>Neoaves</taxon>
        <taxon>Telluraves</taxon>
        <taxon>Australaves</taxon>
        <taxon>Passeriformes</taxon>
        <taxon>Meliphagoidea</taxon>
        <taxon>Maluridae</taxon>
        <taxon>Malurus</taxon>
    </lineage>
</organism>
<accession>A0A8C5U8N1</accession>
<reference evidence="2" key="1">
    <citation type="submission" date="2025-08" db="UniProtKB">
        <authorList>
            <consortium name="Ensembl"/>
        </authorList>
    </citation>
    <scope>IDENTIFICATION</scope>
</reference>
<name>A0A8C5U8N1_9PASS</name>
<dbReference type="Ensembl" id="ENSMCST00000020019.1">
    <property type="protein sequence ID" value="ENSMCSP00000019527.1"/>
    <property type="gene ID" value="ENSMCSG00000013713.1"/>
</dbReference>
<sequence>MAMKMMVMFPRQNVAPGILSSRTRGTLSPPAVTAGAAAAAAAVAAAASTAPTEQSPASTPGLQDPALSPPSPSMSSLH</sequence>
<protein>
    <submittedName>
        <fullName evidence="2">Uncharacterized protein</fullName>
    </submittedName>
</protein>
<evidence type="ECO:0000256" key="1">
    <source>
        <dbReference type="SAM" id="MobiDB-lite"/>
    </source>
</evidence>
<keyword evidence="3" id="KW-1185">Reference proteome</keyword>
<dbReference type="Proteomes" id="UP000694560">
    <property type="component" value="Unplaced"/>
</dbReference>
<feature type="compositionally biased region" description="Low complexity" evidence="1">
    <location>
        <begin position="44"/>
        <end position="60"/>
    </location>
</feature>
<dbReference type="AlphaFoldDB" id="A0A8C5U8N1"/>
<feature type="region of interest" description="Disordered" evidence="1">
    <location>
        <begin position="44"/>
        <end position="78"/>
    </location>
</feature>
<evidence type="ECO:0000313" key="2">
    <source>
        <dbReference type="Ensembl" id="ENSMCSP00000019527.1"/>
    </source>
</evidence>